<dbReference type="Pfam" id="PF13671">
    <property type="entry name" value="AAA_33"/>
    <property type="match status" value="1"/>
</dbReference>
<evidence type="ECO:0000313" key="1">
    <source>
        <dbReference type="EMBL" id="TDD62789.1"/>
    </source>
</evidence>
<dbReference type="Gene3D" id="3.40.50.300">
    <property type="entry name" value="P-loop containing nucleotide triphosphate hydrolases"/>
    <property type="match status" value="1"/>
</dbReference>
<evidence type="ECO:0000313" key="2">
    <source>
        <dbReference type="Proteomes" id="UP000295578"/>
    </source>
</evidence>
<dbReference type="EMBL" id="SMKY01000433">
    <property type="protein sequence ID" value="TDD62789.1"/>
    <property type="molecule type" value="Genomic_DNA"/>
</dbReference>
<keyword evidence="2" id="KW-1185">Reference proteome</keyword>
<dbReference type="Proteomes" id="UP000295578">
    <property type="component" value="Unassembled WGS sequence"/>
</dbReference>
<sequence length="181" mass="20105">MRRGVVVLTGPPGAGKTTVAVRVARRYAMAVHLHTDDFWHYIVAGAIPPYEPASRSQNETVMDVIAGAAFSYADGGFTTVVDGIVGPWMLDHFRKRARSQPQIPLHYMVLRPHRDVTLARAQGRTAPDALVDRHPILTMWDQFADLDDLEPHVLDTSDQDTPETEKRVMDAIASGHFRLAP</sequence>
<keyword evidence="1" id="KW-0067">ATP-binding</keyword>
<organism evidence="1 2">
    <name type="scientific">Actinomadura darangshiensis</name>
    <dbReference type="NCBI Taxonomy" id="705336"/>
    <lineage>
        <taxon>Bacteria</taxon>
        <taxon>Bacillati</taxon>
        <taxon>Actinomycetota</taxon>
        <taxon>Actinomycetes</taxon>
        <taxon>Streptosporangiales</taxon>
        <taxon>Thermomonosporaceae</taxon>
        <taxon>Actinomadura</taxon>
    </lineage>
</organism>
<accession>A0A4R4ZXB5</accession>
<dbReference type="SUPFAM" id="SSF52540">
    <property type="entry name" value="P-loop containing nucleoside triphosphate hydrolases"/>
    <property type="match status" value="1"/>
</dbReference>
<dbReference type="InterPro" id="IPR027417">
    <property type="entry name" value="P-loop_NTPase"/>
</dbReference>
<dbReference type="GO" id="GO:0005524">
    <property type="term" value="F:ATP binding"/>
    <property type="evidence" value="ECO:0007669"/>
    <property type="project" value="UniProtKB-KW"/>
</dbReference>
<name>A0A4R4ZXB5_9ACTN</name>
<dbReference type="RefSeq" id="WP_132205542.1">
    <property type="nucleotide sequence ID" value="NZ_SMKY01000433.1"/>
</dbReference>
<dbReference type="AlphaFoldDB" id="A0A4R4ZXB5"/>
<dbReference type="OrthoDB" id="1649389at2"/>
<reference evidence="1 2" key="1">
    <citation type="submission" date="2019-03" db="EMBL/GenBank/DDBJ databases">
        <title>Draft genome sequences of novel Actinobacteria.</title>
        <authorList>
            <person name="Sahin N."/>
            <person name="Ay H."/>
            <person name="Saygin H."/>
        </authorList>
    </citation>
    <scope>NUCLEOTIDE SEQUENCE [LARGE SCALE GENOMIC DNA]</scope>
    <source>
        <strain evidence="1 2">DSM 45941</strain>
    </source>
</reference>
<protein>
    <submittedName>
        <fullName evidence="1">ATP-binding protein</fullName>
    </submittedName>
</protein>
<proteinExistence type="predicted"/>
<keyword evidence="1" id="KW-0547">Nucleotide-binding</keyword>
<gene>
    <name evidence="1" type="ORF">E1293_43720</name>
</gene>
<comment type="caution">
    <text evidence="1">The sequence shown here is derived from an EMBL/GenBank/DDBJ whole genome shotgun (WGS) entry which is preliminary data.</text>
</comment>